<feature type="binding site" evidence="11">
    <location>
        <begin position="166"/>
        <end position="168"/>
    </location>
    <ligand>
        <name>NADP(+)</name>
        <dbReference type="ChEBI" id="CHEBI:58349"/>
    </ligand>
</feature>
<comment type="subunit">
    <text evidence="11">Homodimer.</text>
</comment>
<dbReference type="EC" id="3.5.4.9" evidence="11"/>
<comment type="pathway">
    <text evidence="1 11">One-carbon metabolism; tetrahydrofolate interconversion.</text>
</comment>
<evidence type="ECO:0000256" key="1">
    <source>
        <dbReference type="ARBA" id="ARBA00004777"/>
    </source>
</evidence>
<evidence type="ECO:0000256" key="3">
    <source>
        <dbReference type="ARBA" id="ARBA00022605"/>
    </source>
</evidence>
<dbReference type="SUPFAM" id="SSF53223">
    <property type="entry name" value="Aminoacid dehydrogenase-like, N-terminal domain"/>
    <property type="match status" value="1"/>
</dbReference>
<keyword evidence="3 11" id="KW-0028">Amino-acid biosynthesis</keyword>
<dbReference type="HAMAP" id="MF_01576">
    <property type="entry name" value="THF_DHG_CYH"/>
    <property type="match status" value="1"/>
</dbReference>
<keyword evidence="9 11" id="KW-0486">Methionine biosynthesis</keyword>
<keyword evidence="4 11" id="KW-0658">Purine biosynthesis</keyword>
<dbReference type="Pfam" id="PF00763">
    <property type="entry name" value="THF_DHG_CYH"/>
    <property type="match status" value="1"/>
</dbReference>
<organism evidence="14 15">
    <name type="scientific">Peptostreptococcus canis</name>
    <dbReference type="NCBI Taxonomy" id="1159213"/>
    <lineage>
        <taxon>Bacteria</taxon>
        <taxon>Bacillati</taxon>
        <taxon>Bacillota</taxon>
        <taxon>Clostridia</taxon>
        <taxon>Peptostreptococcales</taxon>
        <taxon>Peptostreptococcaceae</taxon>
        <taxon>Peptostreptococcus</taxon>
    </lineage>
</organism>
<comment type="similarity">
    <text evidence="11">Belongs to the tetrahydrofolate dehydrogenase/cyclohydrolase family.</text>
</comment>
<evidence type="ECO:0000259" key="13">
    <source>
        <dbReference type="Pfam" id="PF02882"/>
    </source>
</evidence>
<keyword evidence="5 11" id="KW-0378">Hydrolase</keyword>
<dbReference type="Pfam" id="PF02882">
    <property type="entry name" value="THF_DHG_CYH_C"/>
    <property type="match status" value="1"/>
</dbReference>
<dbReference type="PANTHER" id="PTHR48099:SF5">
    <property type="entry name" value="C-1-TETRAHYDROFOLATE SYNTHASE, CYTOPLASMIC"/>
    <property type="match status" value="1"/>
</dbReference>
<keyword evidence="2 11" id="KW-0554">One-carbon metabolism</keyword>
<comment type="caution">
    <text evidence="11">Lacks conserved residue(s) required for the propagation of feature annotation.</text>
</comment>
<comment type="catalytic activity">
    <reaction evidence="11">
        <text>(6R)-5,10-methylene-5,6,7,8-tetrahydrofolate + NADP(+) = (6R)-5,10-methenyltetrahydrofolate + NADPH</text>
        <dbReference type="Rhea" id="RHEA:22812"/>
        <dbReference type="ChEBI" id="CHEBI:15636"/>
        <dbReference type="ChEBI" id="CHEBI:57455"/>
        <dbReference type="ChEBI" id="CHEBI:57783"/>
        <dbReference type="ChEBI" id="CHEBI:58349"/>
        <dbReference type="EC" id="1.5.1.5"/>
    </reaction>
</comment>
<dbReference type="InterPro" id="IPR020631">
    <property type="entry name" value="THF_DH/CycHdrlase_NAD-bd_dom"/>
</dbReference>
<dbReference type="PANTHER" id="PTHR48099">
    <property type="entry name" value="C-1-TETRAHYDROFOLATE SYNTHASE, CYTOPLASMIC-RELATED"/>
    <property type="match status" value="1"/>
</dbReference>
<dbReference type="InterPro" id="IPR000672">
    <property type="entry name" value="THF_DH/CycHdrlase"/>
</dbReference>
<dbReference type="InterPro" id="IPR046346">
    <property type="entry name" value="Aminoacid_DH-like_N_sf"/>
</dbReference>
<feature type="binding site" evidence="11">
    <location>
        <position position="232"/>
    </location>
    <ligand>
        <name>NADP(+)</name>
        <dbReference type="ChEBI" id="CHEBI:58349"/>
    </ligand>
</feature>
<evidence type="ECO:0000256" key="4">
    <source>
        <dbReference type="ARBA" id="ARBA00022755"/>
    </source>
</evidence>
<dbReference type="Gene3D" id="3.40.50.720">
    <property type="entry name" value="NAD(P)-binding Rossmann-like Domain"/>
    <property type="match status" value="1"/>
</dbReference>
<keyword evidence="7 11" id="KW-0560">Oxidoreductase</keyword>
<dbReference type="InterPro" id="IPR020630">
    <property type="entry name" value="THF_DH/CycHdrlase_cat_dom"/>
</dbReference>
<dbReference type="Proteomes" id="UP000713904">
    <property type="component" value="Unassembled WGS sequence"/>
</dbReference>
<dbReference type="EC" id="1.5.1.5" evidence="11"/>
<reference evidence="14 15" key="1">
    <citation type="submission" date="2020-05" db="EMBL/GenBank/DDBJ databases">
        <title>Draft genome of xy-202 and genomic insight in genome of the genus Peptostreptococcus.</title>
        <authorList>
            <person name="Zhang Z."/>
        </authorList>
    </citation>
    <scope>NUCLEOTIDE SEQUENCE [LARGE SCALE GENOMIC DNA]</scope>
    <source>
        <strain evidence="14 15">DSM 27025</strain>
    </source>
</reference>
<dbReference type="RefSeq" id="WP_185623387.1">
    <property type="nucleotide sequence ID" value="NZ_JABGBW010000001.1"/>
</dbReference>
<evidence type="ECO:0000256" key="8">
    <source>
        <dbReference type="ARBA" id="ARBA00023102"/>
    </source>
</evidence>
<evidence type="ECO:0000256" key="2">
    <source>
        <dbReference type="ARBA" id="ARBA00022563"/>
    </source>
</evidence>
<proteinExistence type="inferred from homology"/>
<dbReference type="InterPro" id="IPR036291">
    <property type="entry name" value="NAD(P)-bd_dom_sf"/>
</dbReference>
<feature type="domain" description="Tetrahydrofolate dehydrogenase/cyclohydrolase NAD(P)-binding" evidence="13">
    <location>
        <begin position="140"/>
        <end position="281"/>
    </location>
</feature>
<comment type="caution">
    <text evidence="14">The sequence shown here is derived from an EMBL/GenBank/DDBJ whole genome shotgun (WGS) entry which is preliminary data.</text>
</comment>
<evidence type="ECO:0000256" key="10">
    <source>
        <dbReference type="ARBA" id="ARBA00023268"/>
    </source>
</evidence>
<protein>
    <recommendedName>
        <fullName evidence="11">Bifunctional protein FolD</fullName>
    </recommendedName>
    <domain>
        <recommendedName>
            <fullName evidence="11">Methylenetetrahydrofolate dehydrogenase</fullName>
            <ecNumber evidence="11">1.5.1.5</ecNumber>
        </recommendedName>
    </domain>
    <domain>
        <recommendedName>
            <fullName evidence="11">Methenyltetrahydrofolate cyclohydrolase</fullName>
            <ecNumber evidence="11">3.5.4.9</ecNumber>
        </recommendedName>
    </domain>
</protein>
<keyword evidence="6 11" id="KW-0521">NADP</keyword>
<dbReference type="CDD" id="cd01080">
    <property type="entry name" value="NAD_bind_m-THF_DH_Cyclohyd"/>
    <property type="match status" value="1"/>
</dbReference>
<evidence type="ECO:0000259" key="12">
    <source>
        <dbReference type="Pfam" id="PF00763"/>
    </source>
</evidence>
<name>A0ABR6TIW5_9FIRM</name>
<evidence type="ECO:0000256" key="7">
    <source>
        <dbReference type="ARBA" id="ARBA00023002"/>
    </source>
</evidence>
<dbReference type="SUPFAM" id="SSF51735">
    <property type="entry name" value="NAD(P)-binding Rossmann-fold domains"/>
    <property type="match status" value="1"/>
</dbReference>
<feature type="domain" description="Tetrahydrofolate dehydrogenase/cyclohydrolase catalytic" evidence="12">
    <location>
        <begin position="7"/>
        <end position="121"/>
    </location>
</feature>
<keyword evidence="10 11" id="KW-0511">Multifunctional enzyme</keyword>
<evidence type="ECO:0000256" key="5">
    <source>
        <dbReference type="ARBA" id="ARBA00022801"/>
    </source>
</evidence>
<dbReference type="EMBL" id="JABGBW010000001">
    <property type="protein sequence ID" value="MBC2575356.1"/>
    <property type="molecule type" value="Genomic_DNA"/>
</dbReference>
<dbReference type="Gene3D" id="3.40.50.10860">
    <property type="entry name" value="Leucine Dehydrogenase, chain A, domain 1"/>
    <property type="match status" value="1"/>
</dbReference>
<accession>A0ABR6TIW5</accession>
<evidence type="ECO:0000256" key="6">
    <source>
        <dbReference type="ARBA" id="ARBA00022857"/>
    </source>
</evidence>
<keyword evidence="15" id="KW-1185">Reference proteome</keyword>
<evidence type="ECO:0000313" key="15">
    <source>
        <dbReference type="Proteomes" id="UP000713904"/>
    </source>
</evidence>
<comment type="catalytic activity">
    <reaction evidence="11">
        <text>(6R)-5,10-methenyltetrahydrofolate + H2O = (6R)-10-formyltetrahydrofolate + H(+)</text>
        <dbReference type="Rhea" id="RHEA:23700"/>
        <dbReference type="ChEBI" id="CHEBI:15377"/>
        <dbReference type="ChEBI" id="CHEBI:15378"/>
        <dbReference type="ChEBI" id="CHEBI:57455"/>
        <dbReference type="ChEBI" id="CHEBI:195366"/>
        <dbReference type="EC" id="3.5.4.9"/>
    </reaction>
</comment>
<gene>
    <name evidence="11" type="primary">folD</name>
    <name evidence="14" type="ORF">HLB29_01485</name>
</gene>
<evidence type="ECO:0000256" key="11">
    <source>
        <dbReference type="HAMAP-Rule" id="MF_01576"/>
    </source>
</evidence>
<dbReference type="PRINTS" id="PR00085">
    <property type="entry name" value="THFDHDRGNASE"/>
</dbReference>
<comment type="function">
    <text evidence="11">Catalyzes the oxidation of 5,10-methylenetetrahydrofolate to 5,10-methenyltetrahydrofolate and then the hydrolysis of 5,10-methenyltetrahydrofolate to 10-formyltetrahydrofolate.</text>
</comment>
<keyword evidence="8 11" id="KW-0368">Histidine biosynthesis</keyword>
<evidence type="ECO:0000313" key="14">
    <source>
        <dbReference type="EMBL" id="MBC2575356.1"/>
    </source>
</evidence>
<sequence length="284" mass="31187">MENNGLLKGKPVADSLTEELIKKTQELNKRNIFPKLAMVRVGNREDDLSYQKAASNRCSKCGILTEIVELDENCSQDEYINTLKNLNDDISVNGILCFRPLPKSLDEKKIAETISPEKDVDCFSPENIARLVMGEKCFPPCTPEGVMEILNYYDVDVQGKKVVILGRSLLVGKPLSMLLLNKNATVTICHSKTEAIENISKGADILVSCMGKLKMVDKKYIGEGSTVIDVGINFDNDGNMFGDVNFEDIRDIVGKITPVPGGVGSVTTSILAKHVLETCIKQNS</sequence>
<evidence type="ECO:0000256" key="9">
    <source>
        <dbReference type="ARBA" id="ARBA00023167"/>
    </source>
</evidence>